<name>A0A9P0H0Q5_NEZVI</name>
<protein>
    <submittedName>
        <fullName evidence="1">Uncharacterized protein</fullName>
    </submittedName>
</protein>
<sequence>MIEEEDTEVILEGGELYRYLESQGTTIEDVYSSSSKQAAEPKFSTENFSNVNSFVPDEILNIVNMILKSDLLLEEDASYLFKRFSELLPQTQRRIPYKLIIPGMIIGISAYGYWKFGLRKVCTSIIACNTVYLFSGISNLFNHLKQREKIKRILSDLKHITTYIRKNIKVVQEEDSLIYSKEKVQQLRNDVNVINEHTLSRKKLEIFIICQKLIQILKNLILLSRNITLTILKMQGQKSLECNLSYIALYSDEQLGINKYGEEVDEETNVLPYIDVLRNVYLLIQSETLREFGLYSCGLKNAKEILSLNDLLNQYRSKSSEILLGLKQIYNKHFYPSFLPKKVKSVNKNMKYLGNIINIISSSLNSLLIDSRNLENFIDENTDEIDLDSSQNIGLKLLNMEREVAYLTQYIHTSAQQFLKKNNYFNQNLSQISPKSEERIIKTECMVGTSDFSVSGQDEVFLGLVEGSENIKNDDYIAEYEKPAGLGILLNELKSALITKREEFERREINALKSLEDIQNYKLCTSESSKICVSKIESNSIQNNKSYASGSSKISVIPKTESNSTQCASSSKYEFPEEVRSAIPSDKDLAIKASHFLKSWNKNTTGECFGDEIDDDDD</sequence>
<keyword evidence="2" id="KW-1185">Reference proteome</keyword>
<dbReference type="Proteomes" id="UP001152798">
    <property type="component" value="Chromosome 2"/>
</dbReference>
<dbReference type="EMBL" id="OV725078">
    <property type="protein sequence ID" value="CAH1393073.1"/>
    <property type="molecule type" value="Genomic_DNA"/>
</dbReference>
<proteinExistence type="predicted"/>
<organism evidence="1 2">
    <name type="scientific">Nezara viridula</name>
    <name type="common">Southern green stink bug</name>
    <name type="synonym">Cimex viridulus</name>
    <dbReference type="NCBI Taxonomy" id="85310"/>
    <lineage>
        <taxon>Eukaryota</taxon>
        <taxon>Metazoa</taxon>
        <taxon>Ecdysozoa</taxon>
        <taxon>Arthropoda</taxon>
        <taxon>Hexapoda</taxon>
        <taxon>Insecta</taxon>
        <taxon>Pterygota</taxon>
        <taxon>Neoptera</taxon>
        <taxon>Paraneoptera</taxon>
        <taxon>Hemiptera</taxon>
        <taxon>Heteroptera</taxon>
        <taxon>Panheteroptera</taxon>
        <taxon>Pentatomomorpha</taxon>
        <taxon>Pentatomoidea</taxon>
        <taxon>Pentatomidae</taxon>
        <taxon>Pentatominae</taxon>
        <taxon>Nezara</taxon>
    </lineage>
</organism>
<dbReference type="OrthoDB" id="6631209at2759"/>
<accession>A0A9P0H0Q5</accession>
<dbReference type="AlphaFoldDB" id="A0A9P0H0Q5"/>
<gene>
    <name evidence="1" type="ORF">NEZAVI_LOCUS3792</name>
</gene>
<reference evidence="1" key="1">
    <citation type="submission" date="2022-01" db="EMBL/GenBank/DDBJ databases">
        <authorList>
            <person name="King R."/>
        </authorList>
    </citation>
    <scope>NUCLEOTIDE SEQUENCE</scope>
</reference>
<evidence type="ECO:0000313" key="1">
    <source>
        <dbReference type="EMBL" id="CAH1393073.1"/>
    </source>
</evidence>
<evidence type="ECO:0000313" key="2">
    <source>
        <dbReference type="Proteomes" id="UP001152798"/>
    </source>
</evidence>